<keyword evidence="3" id="KW-1185">Reference proteome</keyword>
<accession>A0A8J3M015</accession>
<evidence type="ECO:0000313" key="3">
    <source>
        <dbReference type="Proteomes" id="UP000617531"/>
    </source>
</evidence>
<name>A0A8J3M015_9MICO</name>
<dbReference type="AlphaFoldDB" id="A0A8J3M015"/>
<proteinExistence type="predicted"/>
<dbReference type="Proteomes" id="UP000617531">
    <property type="component" value="Unassembled WGS sequence"/>
</dbReference>
<sequence>MTRPDPTPRSTVTHAPRPATSHIISGTRPPLYRRLARKEARLREDQFVALSRLVRILARRRTTRSGHRLTENTLIRVAIDLLLTRADQLSGNTEAEIRASALASQPPPTPEPE</sequence>
<feature type="region of interest" description="Disordered" evidence="1">
    <location>
        <begin position="1"/>
        <end position="30"/>
    </location>
</feature>
<organism evidence="2 3">
    <name type="scientific">Pseudolysinimonas yzui</name>
    <dbReference type="NCBI Taxonomy" id="2708254"/>
    <lineage>
        <taxon>Bacteria</taxon>
        <taxon>Bacillati</taxon>
        <taxon>Actinomycetota</taxon>
        <taxon>Actinomycetes</taxon>
        <taxon>Micrococcales</taxon>
        <taxon>Microbacteriaceae</taxon>
        <taxon>Pseudolysinimonas</taxon>
    </lineage>
</organism>
<reference evidence="2" key="2">
    <citation type="submission" date="2020-09" db="EMBL/GenBank/DDBJ databases">
        <authorList>
            <person name="Sun Q."/>
            <person name="Zhou Y."/>
        </authorList>
    </citation>
    <scope>NUCLEOTIDE SEQUENCE</scope>
    <source>
        <strain evidence="2">CGMCC 1.16548</strain>
    </source>
</reference>
<feature type="region of interest" description="Disordered" evidence="1">
    <location>
        <begin position="94"/>
        <end position="113"/>
    </location>
</feature>
<protein>
    <submittedName>
        <fullName evidence="2">Uncharacterized protein</fullName>
    </submittedName>
</protein>
<dbReference type="EMBL" id="BNAI01000002">
    <property type="protein sequence ID" value="GHF12471.1"/>
    <property type="molecule type" value="Genomic_DNA"/>
</dbReference>
<gene>
    <name evidence="2" type="ORF">GCM10011600_11550</name>
</gene>
<evidence type="ECO:0000256" key="1">
    <source>
        <dbReference type="SAM" id="MobiDB-lite"/>
    </source>
</evidence>
<evidence type="ECO:0000313" key="2">
    <source>
        <dbReference type="EMBL" id="GHF12471.1"/>
    </source>
</evidence>
<comment type="caution">
    <text evidence="2">The sequence shown here is derived from an EMBL/GenBank/DDBJ whole genome shotgun (WGS) entry which is preliminary data.</text>
</comment>
<reference evidence="2" key="1">
    <citation type="journal article" date="2014" name="Int. J. Syst. Evol. Microbiol.">
        <title>Complete genome sequence of Corynebacterium casei LMG S-19264T (=DSM 44701T), isolated from a smear-ripened cheese.</title>
        <authorList>
            <consortium name="US DOE Joint Genome Institute (JGI-PGF)"/>
            <person name="Walter F."/>
            <person name="Albersmeier A."/>
            <person name="Kalinowski J."/>
            <person name="Ruckert C."/>
        </authorList>
    </citation>
    <scope>NUCLEOTIDE SEQUENCE</scope>
    <source>
        <strain evidence="2">CGMCC 1.16548</strain>
    </source>
</reference>